<keyword evidence="2" id="KW-1185">Reference proteome</keyword>
<protein>
    <submittedName>
        <fullName evidence="3">Uncharacterized protein LOC117640396</fullName>
    </submittedName>
</protein>
<dbReference type="GeneID" id="117640396"/>
<reference evidence="3" key="1">
    <citation type="submission" date="2025-08" db="UniProtKB">
        <authorList>
            <consortium name="RefSeq"/>
        </authorList>
    </citation>
    <scope>IDENTIFICATION</scope>
    <source>
        <tissue evidence="3">Total insect</tissue>
    </source>
</reference>
<evidence type="ECO:0000313" key="2">
    <source>
        <dbReference type="Proteomes" id="UP000515158"/>
    </source>
</evidence>
<dbReference type="InParanoid" id="A0A6P8Y808"/>
<evidence type="ECO:0000256" key="1">
    <source>
        <dbReference type="SAM" id="MobiDB-lite"/>
    </source>
</evidence>
<dbReference type="KEGG" id="tpal:117640396"/>
<feature type="region of interest" description="Disordered" evidence="1">
    <location>
        <begin position="156"/>
        <end position="180"/>
    </location>
</feature>
<gene>
    <name evidence="3" type="primary">LOC117640396</name>
</gene>
<organism evidence="3">
    <name type="scientific">Thrips palmi</name>
    <name type="common">Melon thrips</name>
    <dbReference type="NCBI Taxonomy" id="161013"/>
    <lineage>
        <taxon>Eukaryota</taxon>
        <taxon>Metazoa</taxon>
        <taxon>Ecdysozoa</taxon>
        <taxon>Arthropoda</taxon>
        <taxon>Hexapoda</taxon>
        <taxon>Insecta</taxon>
        <taxon>Pterygota</taxon>
        <taxon>Neoptera</taxon>
        <taxon>Paraneoptera</taxon>
        <taxon>Thysanoptera</taxon>
        <taxon>Terebrantia</taxon>
        <taxon>Thripoidea</taxon>
        <taxon>Thripidae</taxon>
        <taxon>Thrips</taxon>
    </lineage>
</organism>
<proteinExistence type="predicted"/>
<sequence length="244" mass="26475">MSHQIKMSHQRVVGSITAEQSWSRSGDTLIIETEDLLTLENLPPGNSGSSETICHGNVTNAETIFEGHAAEFNLASKEIVAPQNSQVQSYLSAVLSHTRPGDTLLIDAEDFTTLENLSADYNSADRDTNDGDLVVLSDTEESFVLQEVKQELSEINNNSWSGNGGSIKSMSSENECPSLTSTPAETIVRRGLFPLSAQADYNSSDRDTNDGDLVVLSDTEESFVLQEEVQALSEINNNSWSGVL</sequence>
<dbReference type="Proteomes" id="UP000515158">
    <property type="component" value="Unplaced"/>
</dbReference>
<accession>A0A6P8Y808</accession>
<evidence type="ECO:0000313" key="3">
    <source>
        <dbReference type="RefSeq" id="XP_034232765.1"/>
    </source>
</evidence>
<feature type="compositionally biased region" description="Polar residues" evidence="1">
    <location>
        <begin position="168"/>
        <end position="180"/>
    </location>
</feature>
<dbReference type="RefSeq" id="XP_034232765.1">
    <property type="nucleotide sequence ID" value="XM_034376874.1"/>
</dbReference>
<dbReference type="AlphaFoldDB" id="A0A6P8Y808"/>
<name>A0A6P8Y808_THRPL</name>